<organism evidence="4 5">
    <name type="scientific">Dovyalis caffra</name>
    <dbReference type="NCBI Taxonomy" id="77055"/>
    <lineage>
        <taxon>Eukaryota</taxon>
        <taxon>Viridiplantae</taxon>
        <taxon>Streptophyta</taxon>
        <taxon>Embryophyta</taxon>
        <taxon>Tracheophyta</taxon>
        <taxon>Spermatophyta</taxon>
        <taxon>Magnoliopsida</taxon>
        <taxon>eudicotyledons</taxon>
        <taxon>Gunneridae</taxon>
        <taxon>Pentapetalae</taxon>
        <taxon>rosids</taxon>
        <taxon>fabids</taxon>
        <taxon>Malpighiales</taxon>
        <taxon>Salicaceae</taxon>
        <taxon>Flacourtieae</taxon>
        <taxon>Dovyalis</taxon>
    </lineage>
</organism>
<comment type="subcellular location">
    <subcellularLocation>
        <location evidence="1">Membrane</location>
        <topology evidence="1">Single-pass type I membrane protein</topology>
    </subcellularLocation>
</comment>
<feature type="domain" description="Protein kinase" evidence="3">
    <location>
        <begin position="121"/>
        <end position="364"/>
    </location>
</feature>
<dbReference type="InterPro" id="IPR001245">
    <property type="entry name" value="Ser-Thr/Tyr_kinase_cat_dom"/>
</dbReference>
<dbReference type="InterPro" id="IPR000719">
    <property type="entry name" value="Prot_kinase_dom"/>
</dbReference>
<keyword evidence="2" id="KW-0547">Nucleotide-binding</keyword>
<dbReference type="AlphaFoldDB" id="A0AAV1RGE6"/>
<sequence length="364" mass="41175">MEKDYYQPDNSTESFCLRTGLIAFLETTFGPQPTIGVQSMEKERVKENLNIEEISGPQNEVRKQNFPATIQYGSLEIQFFWTGSLYNPLPVNGPLISAVAVTRDRRKNFTLKQIIDATKKFSPRTELGRGRSGILYKAELPDLNVAVKKLFSQSKAVDEIASEVHAKKALVSKHENLVQLLATYSRRNLYLLIYENMELGSLGKVLFDPNSTVQLDWPKRFTICLGIAKGLLYLHESSYMAPEYATRGAITVKVDVYSFGILLLETFSGKNNADYSGNQEYVFLLETAGKSYARGRLAELVDARMVRYNWDQVNTILTLAIMRVDLSPSIRRTMSQILSVLEGEKSFEEISREVNNLSMIFSLS</sequence>
<dbReference type="GO" id="GO:0004672">
    <property type="term" value="F:protein kinase activity"/>
    <property type="evidence" value="ECO:0007669"/>
    <property type="project" value="InterPro"/>
</dbReference>
<gene>
    <name evidence="4" type="ORF">DCAF_LOCUS10480</name>
</gene>
<dbReference type="SUPFAM" id="SSF56112">
    <property type="entry name" value="Protein kinase-like (PK-like)"/>
    <property type="match status" value="1"/>
</dbReference>
<proteinExistence type="predicted"/>
<dbReference type="EMBL" id="CAWUPB010000994">
    <property type="protein sequence ID" value="CAK7335486.1"/>
    <property type="molecule type" value="Genomic_DNA"/>
</dbReference>
<keyword evidence="2" id="KW-0067">ATP-binding</keyword>
<feature type="binding site" evidence="2">
    <location>
        <position position="149"/>
    </location>
    <ligand>
        <name>ATP</name>
        <dbReference type="ChEBI" id="CHEBI:30616"/>
    </ligand>
</feature>
<dbReference type="PROSITE" id="PS50011">
    <property type="entry name" value="PROTEIN_KINASE_DOM"/>
    <property type="match status" value="1"/>
</dbReference>
<evidence type="ECO:0000313" key="4">
    <source>
        <dbReference type="EMBL" id="CAK7335486.1"/>
    </source>
</evidence>
<evidence type="ECO:0000259" key="3">
    <source>
        <dbReference type="PROSITE" id="PS50011"/>
    </source>
</evidence>
<reference evidence="4 5" key="1">
    <citation type="submission" date="2024-01" db="EMBL/GenBank/DDBJ databases">
        <authorList>
            <person name="Waweru B."/>
        </authorList>
    </citation>
    <scope>NUCLEOTIDE SEQUENCE [LARGE SCALE GENOMIC DNA]</scope>
</reference>
<dbReference type="InterPro" id="IPR017441">
    <property type="entry name" value="Protein_kinase_ATP_BS"/>
</dbReference>
<name>A0AAV1RGE6_9ROSI</name>
<accession>A0AAV1RGE6</accession>
<dbReference type="Gene3D" id="1.10.510.10">
    <property type="entry name" value="Transferase(Phosphotransferase) domain 1"/>
    <property type="match status" value="2"/>
</dbReference>
<dbReference type="PROSITE" id="PS00107">
    <property type="entry name" value="PROTEIN_KINASE_ATP"/>
    <property type="match status" value="1"/>
</dbReference>
<dbReference type="PANTHER" id="PTHR48006:SF48">
    <property type="entry name" value="PROTEIN KINASE DOMAIN-CONTAINING PROTEIN"/>
    <property type="match status" value="1"/>
</dbReference>
<evidence type="ECO:0000256" key="2">
    <source>
        <dbReference type="PROSITE-ProRule" id="PRU10141"/>
    </source>
</evidence>
<dbReference type="InterPro" id="IPR051824">
    <property type="entry name" value="LRR_Rcpt-Like_S/T_Kinase"/>
</dbReference>
<evidence type="ECO:0000256" key="1">
    <source>
        <dbReference type="ARBA" id="ARBA00004479"/>
    </source>
</evidence>
<comment type="caution">
    <text evidence="4">The sequence shown here is derived from an EMBL/GenBank/DDBJ whole genome shotgun (WGS) entry which is preliminary data.</text>
</comment>
<keyword evidence="5" id="KW-1185">Reference proteome</keyword>
<dbReference type="Pfam" id="PF07714">
    <property type="entry name" value="PK_Tyr_Ser-Thr"/>
    <property type="match status" value="1"/>
</dbReference>
<protein>
    <recommendedName>
        <fullName evidence="3">Protein kinase domain-containing protein</fullName>
    </recommendedName>
</protein>
<dbReference type="InterPro" id="IPR011009">
    <property type="entry name" value="Kinase-like_dom_sf"/>
</dbReference>
<dbReference type="GO" id="GO:0016020">
    <property type="term" value="C:membrane"/>
    <property type="evidence" value="ECO:0007669"/>
    <property type="project" value="UniProtKB-SubCell"/>
</dbReference>
<evidence type="ECO:0000313" key="5">
    <source>
        <dbReference type="Proteomes" id="UP001314170"/>
    </source>
</evidence>
<dbReference type="Proteomes" id="UP001314170">
    <property type="component" value="Unassembled WGS sequence"/>
</dbReference>
<dbReference type="GO" id="GO:0005524">
    <property type="term" value="F:ATP binding"/>
    <property type="evidence" value="ECO:0007669"/>
    <property type="project" value="UniProtKB-UniRule"/>
</dbReference>
<dbReference type="PANTHER" id="PTHR48006">
    <property type="entry name" value="LEUCINE-RICH REPEAT-CONTAINING PROTEIN DDB_G0281931-RELATED"/>
    <property type="match status" value="1"/>
</dbReference>